<name>A0A891XJM6_ENTHR</name>
<evidence type="ECO:0000313" key="1">
    <source>
        <dbReference type="EMBL" id="QRN45615.1"/>
    </source>
</evidence>
<dbReference type="EMBL" id="MT683616">
    <property type="protein sequence ID" value="QRN45615.1"/>
    <property type="molecule type" value="Genomic_DNA"/>
</dbReference>
<reference evidence="1" key="1">
    <citation type="submission" date="2020-06" db="EMBL/GenBank/DDBJ databases">
        <authorList>
            <person name="Brenciani A."/>
            <person name="Morroni G."/>
            <person name="Fioriti S."/>
            <person name="Coccitto S."/>
            <person name="Simoni S."/>
            <person name="Mangiaterra G."/>
            <person name="Cedraro N."/>
            <person name="Vignaroli C."/>
            <person name="Biavasco F."/>
            <person name="Giovanetti E."/>
        </authorList>
    </citation>
    <scope>NUCLEOTIDE SEQUENCE</scope>
    <source>
        <strain evidence="1">GE2</strain>
        <plasmid evidence="1">pEh-GE2</plasmid>
    </source>
</reference>
<geneLocation type="plasmid" evidence="1">
    <name>pEh-GE2</name>
</geneLocation>
<keyword evidence="1" id="KW-0614">Plasmid</keyword>
<accession>A0A891XJM6</accession>
<protein>
    <submittedName>
        <fullName evidence="1">Uncharacterized protein</fullName>
    </submittedName>
</protein>
<sequence>MLFGKFCIDFGSTQQYKTEHCVEPNQIKCLFERQGYLNQKFVI</sequence>
<organism evidence="1">
    <name type="scientific">Enterococcus hirae</name>
    <dbReference type="NCBI Taxonomy" id="1354"/>
    <lineage>
        <taxon>Bacteria</taxon>
        <taxon>Bacillati</taxon>
        <taxon>Bacillota</taxon>
        <taxon>Bacilli</taxon>
        <taxon>Lactobacillales</taxon>
        <taxon>Enterococcaceae</taxon>
        <taxon>Enterococcus</taxon>
    </lineage>
</organism>
<dbReference type="AlphaFoldDB" id="A0A891XJM6"/>
<proteinExistence type="predicted"/>